<evidence type="ECO:0000256" key="13">
    <source>
        <dbReference type="SAM" id="MobiDB-lite"/>
    </source>
</evidence>
<keyword evidence="5 10" id="KW-0547">Nucleotide-binding</keyword>
<evidence type="ECO:0000256" key="4">
    <source>
        <dbReference type="ARBA" id="ARBA00022701"/>
    </source>
</evidence>
<dbReference type="SUPFAM" id="SSF52540">
    <property type="entry name" value="P-loop containing nucleoside triphosphate hydrolases"/>
    <property type="match status" value="1"/>
</dbReference>
<comment type="subcellular location">
    <subcellularLocation>
        <location evidence="1">Cytoplasm</location>
        <location evidence="1">Cytoskeleton</location>
    </subcellularLocation>
</comment>
<feature type="compositionally biased region" description="Low complexity" evidence="13">
    <location>
        <begin position="150"/>
        <end position="169"/>
    </location>
</feature>
<keyword evidence="6 10" id="KW-0067">ATP-binding</keyword>
<keyword evidence="4 11" id="KW-0493">Microtubule</keyword>
<reference evidence="16" key="1">
    <citation type="journal article" date="2015" name="Genome Announc.">
        <title>Draft genome sequence of the cellulolytic fungus Chaetomium globosum.</title>
        <authorList>
            <person name="Cuomo C.A."/>
            <person name="Untereiner W.A."/>
            <person name="Ma L.-J."/>
            <person name="Grabherr M."/>
            <person name="Birren B.W."/>
        </authorList>
    </citation>
    <scope>NUCLEOTIDE SEQUENCE [LARGE SCALE GENOMIC DNA]</scope>
    <source>
        <strain evidence="16">ATCC 6205 / CBS 148.51 / DSM 1962 / NBRC 6347 / NRRL 1970</strain>
    </source>
</reference>
<evidence type="ECO:0000256" key="11">
    <source>
        <dbReference type="RuleBase" id="RU000394"/>
    </source>
</evidence>
<evidence type="ECO:0000256" key="7">
    <source>
        <dbReference type="ARBA" id="ARBA00023054"/>
    </source>
</evidence>
<dbReference type="OrthoDB" id="3176171at2759"/>
<feature type="compositionally biased region" description="Polar residues" evidence="13">
    <location>
        <begin position="32"/>
        <end position="51"/>
    </location>
</feature>
<dbReference type="RefSeq" id="XP_001225015.1">
    <property type="nucleotide sequence ID" value="XM_001225014.1"/>
</dbReference>
<keyword evidence="7 12" id="KW-0175">Coiled coil</keyword>
<dbReference type="PANTHER" id="PTHR47972">
    <property type="entry name" value="KINESIN-LIKE PROTEIN KLP-3"/>
    <property type="match status" value="1"/>
</dbReference>
<dbReference type="GO" id="GO:0005874">
    <property type="term" value="C:microtubule"/>
    <property type="evidence" value="ECO:0007669"/>
    <property type="project" value="UniProtKB-KW"/>
</dbReference>
<dbReference type="SMART" id="SM00129">
    <property type="entry name" value="KISc"/>
    <property type="match status" value="1"/>
</dbReference>
<keyword evidence="16" id="KW-1185">Reference proteome</keyword>
<evidence type="ECO:0000256" key="10">
    <source>
        <dbReference type="PROSITE-ProRule" id="PRU00283"/>
    </source>
</evidence>
<proteinExistence type="inferred from homology"/>
<evidence type="ECO:0000313" key="15">
    <source>
        <dbReference type="EMBL" id="EAQ86106.1"/>
    </source>
</evidence>
<dbReference type="PROSITE" id="PS50067">
    <property type="entry name" value="KINESIN_MOTOR_2"/>
    <property type="match status" value="1"/>
</dbReference>
<dbReference type="Proteomes" id="UP000001056">
    <property type="component" value="Unassembled WGS sequence"/>
</dbReference>
<dbReference type="InterPro" id="IPR001752">
    <property type="entry name" value="Kinesin_motor_dom"/>
</dbReference>
<dbReference type="Gene3D" id="3.40.850.10">
    <property type="entry name" value="Kinesin motor domain"/>
    <property type="match status" value="1"/>
</dbReference>
<dbReference type="InterPro" id="IPR019821">
    <property type="entry name" value="Kinesin_motor_CS"/>
</dbReference>
<feature type="compositionally biased region" description="Basic and acidic residues" evidence="13">
    <location>
        <begin position="228"/>
        <end position="238"/>
    </location>
</feature>
<evidence type="ECO:0000256" key="5">
    <source>
        <dbReference type="ARBA" id="ARBA00022741"/>
    </source>
</evidence>
<keyword evidence="9" id="KW-0206">Cytoskeleton</keyword>
<dbReference type="Pfam" id="PF00225">
    <property type="entry name" value="Kinesin"/>
    <property type="match status" value="1"/>
</dbReference>
<dbReference type="OMA" id="MCRVRPP"/>
<sequence length="980" mass="109623">MEPSENANATLRSGLRPPRVHAGIAGPAATATCLQEITDSQHNSRVQQTGIPQKRTHKGSVSYPEPKRKTLAEQAGEPSRPRLPPPAAGLSRSTSVKGASITSLTTNATAQTSRYGHGRTGSFAKSVGPTSRPPVSMRAPTTLGFHQSSTTRPRGNTNTRTRPATAMTNRELEDEPEPANQKKGMQIPVFSNLRLRDSMLRRTISQQSALSQTQEQRRDISLLGRQLKDLSLNDKPNENSKGGQVVSNQYKQPPSRPSQSEVPTEIITPTAVQQDDAARGNPLGPADSRNAPAPVPATPPESKKFNAAMDTVRKVLQSPCKAPFSPSKLSGSPKKSFLTKDSNVTSFAGWDVDGRLNEFESQFKVMKETFEGTMTDRKVLEEAIDMAKNRASDLEREQQRLIDQNTHLQGQLDLQRQENHSLQQEKQSMVLEMEAEQRRQKFEIEDRQRGHKHEVDEIRREFKGEFDQLKREHAHALEAMERRYRAELAEEQAQKSRELQDLRSKLGAEQQDMNLDILKKEREVQEMRSQAEMLRSDLDREQAIKATLQQQIAEMTTTNMTLEDRMRGLRAKIDFLESDSKQQSDSYANMEARLQEALHVAEEARQKLIKEETERRVLFNKYQELKGNIRVMCRVRPVLDSTEGEVARIAFPDAKTSSQIDVTGPEEKSSLGAISRKVLPFEFDRVFDPPVQNEEVFGEISQLVQSALDGYNVCIFCYGQTGSGKTYTMSSADGMIPRATHMIYDTITKLQEKSWTYTMEGSFVEVYNEELHDLLTPGREGDGRKRLEIRHDDARKQTTVVNCKTVALDTPDKVETMLKQAQNNRSVAATKANERSSRSHSVFILKLVGENSATNERCEGTLNLVDLAGSERLKHSQAEGDRMKETQNINKSLACLGDVIEALGRGSGHIPYRNSKLTHLLQYSLGGNSKTLMFVMVSPLEAHLKETITSLRFATKVHNTHIGTAKSTKKLTAGSPESGR</sequence>
<feature type="compositionally biased region" description="Polar residues" evidence="13">
    <location>
        <begin position="239"/>
        <end position="262"/>
    </location>
</feature>
<feature type="region of interest" description="Disordered" evidence="13">
    <location>
        <begin position="1"/>
        <end position="188"/>
    </location>
</feature>
<evidence type="ECO:0000256" key="8">
    <source>
        <dbReference type="ARBA" id="ARBA00023175"/>
    </source>
</evidence>
<organism evidence="15 16">
    <name type="scientific">Chaetomium globosum (strain ATCC 6205 / CBS 148.51 / DSM 1962 / NBRC 6347 / NRRL 1970)</name>
    <name type="common">Soil fungus</name>
    <dbReference type="NCBI Taxonomy" id="306901"/>
    <lineage>
        <taxon>Eukaryota</taxon>
        <taxon>Fungi</taxon>
        <taxon>Dikarya</taxon>
        <taxon>Ascomycota</taxon>
        <taxon>Pezizomycotina</taxon>
        <taxon>Sordariomycetes</taxon>
        <taxon>Sordariomycetidae</taxon>
        <taxon>Sordariales</taxon>
        <taxon>Chaetomiaceae</taxon>
        <taxon>Chaetomium</taxon>
    </lineage>
</organism>
<dbReference type="GeneID" id="4393557"/>
<dbReference type="GO" id="GO:0090307">
    <property type="term" value="P:mitotic spindle assembly"/>
    <property type="evidence" value="ECO:0007669"/>
    <property type="project" value="UniProtKB-ARBA"/>
</dbReference>
<dbReference type="AlphaFoldDB" id="Q2GXE5"/>
<evidence type="ECO:0000256" key="6">
    <source>
        <dbReference type="ARBA" id="ARBA00022840"/>
    </source>
</evidence>
<dbReference type="GO" id="GO:0008017">
    <property type="term" value="F:microtubule binding"/>
    <property type="evidence" value="ECO:0007669"/>
    <property type="project" value="InterPro"/>
</dbReference>
<evidence type="ECO:0000256" key="12">
    <source>
        <dbReference type="SAM" id="Coils"/>
    </source>
</evidence>
<gene>
    <name evidence="15" type="ORF">CHGG_07359</name>
</gene>
<dbReference type="InterPro" id="IPR036961">
    <property type="entry name" value="Kinesin_motor_dom_sf"/>
</dbReference>
<protein>
    <recommendedName>
        <fullName evidence="11">Kinesin-like protein</fullName>
    </recommendedName>
</protein>
<evidence type="ECO:0000256" key="9">
    <source>
        <dbReference type="ARBA" id="ARBA00023212"/>
    </source>
</evidence>
<dbReference type="InterPro" id="IPR027417">
    <property type="entry name" value="P-loop_NTPase"/>
</dbReference>
<dbReference type="PANTHER" id="PTHR47972:SF45">
    <property type="entry name" value="PROTEIN CLARET SEGREGATIONAL"/>
    <property type="match status" value="1"/>
</dbReference>
<feature type="coiled-coil region" evidence="12">
    <location>
        <begin position="377"/>
        <end position="439"/>
    </location>
</feature>
<evidence type="ECO:0000256" key="3">
    <source>
        <dbReference type="ARBA" id="ARBA00022490"/>
    </source>
</evidence>
<dbReference type="InterPro" id="IPR027640">
    <property type="entry name" value="Kinesin-like_fam"/>
</dbReference>
<dbReference type="STRING" id="306901.Q2GXE5"/>
<dbReference type="GO" id="GO:0005524">
    <property type="term" value="F:ATP binding"/>
    <property type="evidence" value="ECO:0007669"/>
    <property type="project" value="UniProtKB-UniRule"/>
</dbReference>
<name>Q2GXE5_CHAGB</name>
<dbReference type="EMBL" id="CH408033">
    <property type="protein sequence ID" value="EAQ86106.1"/>
    <property type="molecule type" value="Genomic_DNA"/>
</dbReference>
<feature type="coiled-coil region" evidence="12">
    <location>
        <begin position="474"/>
        <end position="621"/>
    </location>
</feature>
<keyword evidence="3" id="KW-0963">Cytoplasm</keyword>
<evidence type="ECO:0000259" key="14">
    <source>
        <dbReference type="PROSITE" id="PS50067"/>
    </source>
</evidence>
<feature type="binding site" evidence="10">
    <location>
        <begin position="719"/>
        <end position="726"/>
    </location>
    <ligand>
        <name>ATP</name>
        <dbReference type="ChEBI" id="CHEBI:30616"/>
    </ligand>
</feature>
<dbReference type="PROSITE" id="PS00411">
    <property type="entry name" value="KINESIN_MOTOR_1"/>
    <property type="match status" value="1"/>
</dbReference>
<feature type="compositionally biased region" description="Polar residues" evidence="13">
    <location>
        <begin position="91"/>
        <end position="114"/>
    </location>
</feature>
<evidence type="ECO:0000256" key="2">
    <source>
        <dbReference type="ARBA" id="ARBA00010899"/>
    </source>
</evidence>
<dbReference type="eggNOG" id="KOG0239">
    <property type="taxonomic scope" value="Eukaryota"/>
</dbReference>
<feature type="domain" description="Kinesin motor" evidence="14">
    <location>
        <begin position="628"/>
        <end position="960"/>
    </location>
</feature>
<feature type="compositionally biased region" description="Polar residues" evidence="13">
    <location>
        <begin position="1"/>
        <end position="11"/>
    </location>
</feature>
<evidence type="ECO:0000313" key="16">
    <source>
        <dbReference type="Proteomes" id="UP000001056"/>
    </source>
</evidence>
<dbReference type="VEuPathDB" id="FungiDB:CHGG_07359"/>
<comment type="similarity">
    <text evidence="2">Belongs to the TRAFAC class myosin-kinesin ATPase superfamily. Kinesin family. KIN-14 subfamily.</text>
</comment>
<dbReference type="GO" id="GO:0008569">
    <property type="term" value="F:minus-end-directed microtubule motor activity"/>
    <property type="evidence" value="ECO:0007669"/>
    <property type="project" value="UniProtKB-ARBA"/>
</dbReference>
<dbReference type="CDD" id="cd01366">
    <property type="entry name" value="KISc_C_terminal"/>
    <property type="match status" value="1"/>
</dbReference>
<accession>Q2GXE5</accession>
<evidence type="ECO:0000256" key="1">
    <source>
        <dbReference type="ARBA" id="ARBA00004245"/>
    </source>
</evidence>
<dbReference type="FunFam" id="3.40.850.10:FF:000065">
    <property type="entry name" value="Kinesin-like protein"/>
    <property type="match status" value="1"/>
</dbReference>
<dbReference type="GO" id="GO:0007018">
    <property type="term" value="P:microtubule-based movement"/>
    <property type="evidence" value="ECO:0007669"/>
    <property type="project" value="InterPro"/>
</dbReference>
<dbReference type="PRINTS" id="PR00380">
    <property type="entry name" value="KINESINHEAVY"/>
</dbReference>
<dbReference type="InParanoid" id="Q2GXE5"/>
<keyword evidence="8 10" id="KW-0505">Motor protein</keyword>
<feature type="region of interest" description="Disordered" evidence="13">
    <location>
        <begin position="228"/>
        <end position="303"/>
    </location>
</feature>
<dbReference type="HOGENOM" id="CLU_001485_12_1_1"/>